<accession>A0A8J2VTB5</accession>
<gene>
    <name evidence="1" type="ORF">DCHRY22_LOCUS5157</name>
</gene>
<reference evidence="1" key="1">
    <citation type="submission" date="2021-09" db="EMBL/GenBank/DDBJ databases">
        <authorList>
            <person name="Martin H S."/>
        </authorList>
    </citation>
    <scope>NUCLEOTIDE SEQUENCE</scope>
</reference>
<keyword evidence="2" id="KW-1185">Reference proteome</keyword>
<dbReference type="AlphaFoldDB" id="A0A8J2VTB5"/>
<dbReference type="Proteomes" id="UP000789524">
    <property type="component" value="Unassembled WGS sequence"/>
</dbReference>
<comment type="caution">
    <text evidence="1">The sequence shown here is derived from an EMBL/GenBank/DDBJ whole genome shotgun (WGS) entry which is preliminary data.</text>
</comment>
<evidence type="ECO:0000313" key="2">
    <source>
        <dbReference type="Proteomes" id="UP000789524"/>
    </source>
</evidence>
<evidence type="ECO:0000313" key="1">
    <source>
        <dbReference type="EMBL" id="CAG9564126.1"/>
    </source>
</evidence>
<sequence>MYGSYMLRVRLYRRSRVDWQSSGCARALVQPRETPGRRWWTCALHTDNTPDSQCAPETRTQQDKTRICLQHARRSYTTNEH</sequence>
<name>A0A8J2VTB5_9NEOP</name>
<dbReference type="EMBL" id="CAKASE010000050">
    <property type="protein sequence ID" value="CAG9564126.1"/>
    <property type="molecule type" value="Genomic_DNA"/>
</dbReference>
<organism evidence="1 2">
    <name type="scientific">Danaus chrysippus</name>
    <name type="common">African queen</name>
    <dbReference type="NCBI Taxonomy" id="151541"/>
    <lineage>
        <taxon>Eukaryota</taxon>
        <taxon>Metazoa</taxon>
        <taxon>Ecdysozoa</taxon>
        <taxon>Arthropoda</taxon>
        <taxon>Hexapoda</taxon>
        <taxon>Insecta</taxon>
        <taxon>Pterygota</taxon>
        <taxon>Neoptera</taxon>
        <taxon>Endopterygota</taxon>
        <taxon>Lepidoptera</taxon>
        <taxon>Glossata</taxon>
        <taxon>Ditrysia</taxon>
        <taxon>Papilionoidea</taxon>
        <taxon>Nymphalidae</taxon>
        <taxon>Danainae</taxon>
        <taxon>Danaini</taxon>
        <taxon>Danaina</taxon>
        <taxon>Danaus</taxon>
        <taxon>Anosia</taxon>
    </lineage>
</organism>
<proteinExistence type="predicted"/>
<protein>
    <submittedName>
        <fullName evidence="1">(African queen) hypothetical protein</fullName>
    </submittedName>
</protein>